<evidence type="ECO:0008006" key="4">
    <source>
        <dbReference type="Google" id="ProtNLM"/>
    </source>
</evidence>
<name>A0AAD6WSE1_9AGAR</name>
<evidence type="ECO:0000313" key="2">
    <source>
        <dbReference type="EMBL" id="KAJ7023572.1"/>
    </source>
</evidence>
<protein>
    <recommendedName>
        <fullName evidence="4">Secreted protein</fullName>
    </recommendedName>
</protein>
<feature type="signal peptide" evidence="1">
    <location>
        <begin position="1"/>
        <end position="17"/>
    </location>
</feature>
<keyword evidence="3" id="KW-1185">Reference proteome</keyword>
<evidence type="ECO:0000313" key="3">
    <source>
        <dbReference type="Proteomes" id="UP001218188"/>
    </source>
</evidence>
<organism evidence="2 3">
    <name type="scientific">Mycena alexandri</name>
    <dbReference type="NCBI Taxonomy" id="1745969"/>
    <lineage>
        <taxon>Eukaryota</taxon>
        <taxon>Fungi</taxon>
        <taxon>Dikarya</taxon>
        <taxon>Basidiomycota</taxon>
        <taxon>Agaricomycotina</taxon>
        <taxon>Agaricomycetes</taxon>
        <taxon>Agaricomycetidae</taxon>
        <taxon>Agaricales</taxon>
        <taxon>Marasmiineae</taxon>
        <taxon>Mycenaceae</taxon>
        <taxon>Mycena</taxon>
    </lineage>
</organism>
<dbReference type="EMBL" id="JARJCM010000186">
    <property type="protein sequence ID" value="KAJ7023572.1"/>
    <property type="molecule type" value="Genomic_DNA"/>
</dbReference>
<proteinExistence type="predicted"/>
<accession>A0AAD6WSE1</accession>
<sequence length="193" mass="21279">MFMPLLLLIFLLPSTLSRPPAIATSDVPTAYTPLPFPYLSLLGLFFAICGSNQAAEAAQRSISFAASLRASRLISRAAPLFPAMPAVPVRLLLLVPVRAKITVNVRPSPLRLQFLLAFNISSKLPAIKMRQQDSSRQTSYGSTSMGAIFKLTLYLSRRHTKSFLKLPQDLNVKLNVPLLQSQFSLLRLVVKSI</sequence>
<gene>
    <name evidence="2" type="ORF">C8F04DRAFT_1193325</name>
</gene>
<keyword evidence="1" id="KW-0732">Signal</keyword>
<comment type="caution">
    <text evidence="2">The sequence shown here is derived from an EMBL/GenBank/DDBJ whole genome shotgun (WGS) entry which is preliminary data.</text>
</comment>
<feature type="chain" id="PRO_5041984567" description="Secreted protein" evidence="1">
    <location>
        <begin position="18"/>
        <end position="193"/>
    </location>
</feature>
<dbReference type="Proteomes" id="UP001218188">
    <property type="component" value="Unassembled WGS sequence"/>
</dbReference>
<dbReference type="AlphaFoldDB" id="A0AAD6WSE1"/>
<evidence type="ECO:0000256" key="1">
    <source>
        <dbReference type="SAM" id="SignalP"/>
    </source>
</evidence>
<reference evidence="2" key="1">
    <citation type="submission" date="2023-03" db="EMBL/GenBank/DDBJ databases">
        <title>Massive genome expansion in bonnet fungi (Mycena s.s.) driven by repeated elements and novel gene families across ecological guilds.</title>
        <authorList>
            <consortium name="Lawrence Berkeley National Laboratory"/>
            <person name="Harder C.B."/>
            <person name="Miyauchi S."/>
            <person name="Viragh M."/>
            <person name="Kuo A."/>
            <person name="Thoen E."/>
            <person name="Andreopoulos B."/>
            <person name="Lu D."/>
            <person name="Skrede I."/>
            <person name="Drula E."/>
            <person name="Henrissat B."/>
            <person name="Morin E."/>
            <person name="Kohler A."/>
            <person name="Barry K."/>
            <person name="LaButti K."/>
            <person name="Morin E."/>
            <person name="Salamov A."/>
            <person name="Lipzen A."/>
            <person name="Mereny Z."/>
            <person name="Hegedus B."/>
            <person name="Baldrian P."/>
            <person name="Stursova M."/>
            <person name="Weitz H."/>
            <person name="Taylor A."/>
            <person name="Grigoriev I.V."/>
            <person name="Nagy L.G."/>
            <person name="Martin F."/>
            <person name="Kauserud H."/>
        </authorList>
    </citation>
    <scope>NUCLEOTIDE SEQUENCE</scope>
    <source>
        <strain evidence="2">CBHHK200</strain>
    </source>
</reference>